<feature type="region of interest" description="Disordered" evidence="1">
    <location>
        <begin position="90"/>
        <end position="118"/>
    </location>
</feature>
<keyword evidence="4" id="KW-1185">Reference proteome</keyword>
<reference evidence="3 4" key="1">
    <citation type="journal article" date="2024" name="Ann. Entomol. Soc. Am.">
        <title>Genomic analyses of the southern and eastern yellowjacket wasps (Hymenoptera: Vespidae) reveal evolutionary signatures of social life.</title>
        <authorList>
            <person name="Catto M.A."/>
            <person name="Caine P.B."/>
            <person name="Orr S.E."/>
            <person name="Hunt B.G."/>
            <person name="Goodisman M.A.D."/>
        </authorList>
    </citation>
    <scope>NUCLEOTIDE SEQUENCE [LARGE SCALE GENOMIC DNA]</scope>
    <source>
        <strain evidence="3">233</strain>
        <tissue evidence="3">Head and thorax</tissue>
    </source>
</reference>
<dbReference type="AlphaFoldDB" id="A0ABD2A0C9"/>
<protein>
    <submittedName>
        <fullName evidence="3">Uncharacterized protein</fullName>
    </submittedName>
</protein>
<evidence type="ECO:0000256" key="1">
    <source>
        <dbReference type="SAM" id="MobiDB-lite"/>
    </source>
</evidence>
<name>A0ABD2A0C9_VESSQ</name>
<accession>A0ABD2A0C9</accession>
<organism evidence="3 4">
    <name type="scientific">Vespula squamosa</name>
    <name type="common">Southern yellow jacket</name>
    <name type="synonym">Wasp</name>
    <dbReference type="NCBI Taxonomy" id="30214"/>
    <lineage>
        <taxon>Eukaryota</taxon>
        <taxon>Metazoa</taxon>
        <taxon>Ecdysozoa</taxon>
        <taxon>Arthropoda</taxon>
        <taxon>Hexapoda</taxon>
        <taxon>Insecta</taxon>
        <taxon>Pterygota</taxon>
        <taxon>Neoptera</taxon>
        <taxon>Endopterygota</taxon>
        <taxon>Hymenoptera</taxon>
        <taxon>Apocrita</taxon>
        <taxon>Aculeata</taxon>
        <taxon>Vespoidea</taxon>
        <taxon>Vespidae</taxon>
        <taxon>Vespinae</taxon>
        <taxon>Vespula</taxon>
    </lineage>
</organism>
<feature type="compositionally biased region" description="Basic and acidic residues" evidence="1">
    <location>
        <begin position="90"/>
        <end position="99"/>
    </location>
</feature>
<evidence type="ECO:0000313" key="3">
    <source>
        <dbReference type="EMBL" id="KAL2714079.1"/>
    </source>
</evidence>
<proteinExistence type="predicted"/>
<sequence length="118" mass="13281">MAFRLNAKLFSPTEALFDAARATSKGIEAKGTVEVEGVSCTTCRGKRSFVLYIMIVLSPPFYWVSLRHQGDWNSFLTDTLLHRNCDINEEEERRGREGVVGDDESTYETKSGGQRGDR</sequence>
<dbReference type="Proteomes" id="UP001607302">
    <property type="component" value="Unassembled WGS sequence"/>
</dbReference>
<gene>
    <name evidence="3" type="ORF">V1478_016636</name>
</gene>
<keyword evidence="2" id="KW-0812">Transmembrane</keyword>
<comment type="caution">
    <text evidence="3">The sequence shown here is derived from an EMBL/GenBank/DDBJ whole genome shotgun (WGS) entry which is preliminary data.</text>
</comment>
<keyword evidence="2" id="KW-0472">Membrane</keyword>
<dbReference type="EMBL" id="JAUDFV010000157">
    <property type="protein sequence ID" value="KAL2714079.1"/>
    <property type="molecule type" value="Genomic_DNA"/>
</dbReference>
<feature type="transmembrane region" description="Helical" evidence="2">
    <location>
        <begin position="49"/>
        <end position="66"/>
    </location>
</feature>
<evidence type="ECO:0000256" key="2">
    <source>
        <dbReference type="SAM" id="Phobius"/>
    </source>
</evidence>
<keyword evidence="2" id="KW-1133">Transmembrane helix</keyword>
<evidence type="ECO:0000313" key="4">
    <source>
        <dbReference type="Proteomes" id="UP001607302"/>
    </source>
</evidence>